<evidence type="ECO:0000259" key="7">
    <source>
        <dbReference type="Pfam" id="PF01582"/>
    </source>
</evidence>
<keyword evidence="2 6" id="KW-0812">Transmembrane</keyword>
<sequence length="236" mass="26548">VDMSDLNRLVQLRGLTLMKVDVIVQPALGTRLENVGSSLWRRTCWTAFQSCDNAWLDNWARRQQHVQVIFWLEGELEMTCKNENGIQNFGRNSEAYCSLDVGFVLFICTSLGLLLFILVGLLHQLAGDYLLAFCYIARADGASLPVSVCLHSRDFQLGKDIVDNSTDSLYGSRHTLCLVSRHYLRSNWCSLELTSPPRHMSAHHRLARLVKTRTYLDWPQDPGPGSAASLLGPPVD</sequence>
<dbReference type="PANTHER" id="PTHR24365">
    <property type="entry name" value="TOLL-LIKE RECEPTOR"/>
    <property type="match status" value="1"/>
</dbReference>
<dbReference type="Gene3D" id="3.40.50.10140">
    <property type="entry name" value="Toll/interleukin-1 receptor homology (TIR) domain"/>
    <property type="match status" value="1"/>
</dbReference>
<dbReference type="GO" id="GO:0002224">
    <property type="term" value="P:toll-like receptor signaling pathway"/>
    <property type="evidence" value="ECO:0007669"/>
    <property type="project" value="TreeGrafter"/>
</dbReference>
<protein>
    <recommendedName>
        <fullName evidence="7">TIR domain-containing protein</fullName>
    </recommendedName>
</protein>
<keyword evidence="3" id="KW-0732">Signal</keyword>
<reference evidence="9" key="1">
    <citation type="submission" date="2018-06" db="EMBL/GenBank/DDBJ databases">
        <title>Genome assembly of Danube salmon.</title>
        <authorList>
            <person name="Macqueen D.J."/>
            <person name="Gundappa M.K."/>
        </authorList>
    </citation>
    <scope>NUCLEOTIDE SEQUENCE [LARGE SCALE GENOMIC DNA]</scope>
</reference>
<evidence type="ECO:0000256" key="6">
    <source>
        <dbReference type="SAM" id="Phobius"/>
    </source>
</evidence>
<dbReference type="InterPro" id="IPR035897">
    <property type="entry name" value="Toll_tir_struct_dom_sf"/>
</dbReference>
<reference evidence="8" key="2">
    <citation type="submission" date="2025-08" db="UniProtKB">
        <authorList>
            <consortium name="Ensembl"/>
        </authorList>
    </citation>
    <scope>IDENTIFICATION</scope>
</reference>
<keyword evidence="5 6" id="KW-0472">Membrane</keyword>
<evidence type="ECO:0000313" key="8">
    <source>
        <dbReference type="Ensembl" id="ENSHHUP00000029738.1"/>
    </source>
</evidence>
<evidence type="ECO:0000256" key="5">
    <source>
        <dbReference type="ARBA" id="ARBA00023136"/>
    </source>
</evidence>
<dbReference type="GeneTree" id="ENSGT00940000166466"/>
<keyword evidence="4 6" id="KW-1133">Transmembrane helix</keyword>
<evidence type="ECO:0000256" key="1">
    <source>
        <dbReference type="ARBA" id="ARBA00004370"/>
    </source>
</evidence>
<dbReference type="STRING" id="62062.ENSHHUP00000029738"/>
<feature type="transmembrane region" description="Helical" evidence="6">
    <location>
        <begin position="101"/>
        <end position="123"/>
    </location>
</feature>
<reference evidence="8" key="3">
    <citation type="submission" date="2025-09" db="UniProtKB">
        <authorList>
            <consortium name="Ensembl"/>
        </authorList>
    </citation>
    <scope>IDENTIFICATION</scope>
</reference>
<name>A0A4W5LUX6_9TELE</name>
<evidence type="ECO:0000256" key="2">
    <source>
        <dbReference type="ARBA" id="ARBA00022692"/>
    </source>
</evidence>
<dbReference type="GO" id="GO:0006954">
    <property type="term" value="P:inflammatory response"/>
    <property type="evidence" value="ECO:0007669"/>
    <property type="project" value="TreeGrafter"/>
</dbReference>
<proteinExistence type="predicted"/>
<dbReference type="Pfam" id="PF01582">
    <property type="entry name" value="TIR"/>
    <property type="match status" value="1"/>
</dbReference>
<keyword evidence="9" id="KW-1185">Reference proteome</keyword>
<dbReference type="Proteomes" id="UP000314982">
    <property type="component" value="Unassembled WGS sequence"/>
</dbReference>
<accession>A0A4W5LUX6</accession>
<dbReference type="InterPro" id="IPR000157">
    <property type="entry name" value="TIR_dom"/>
</dbReference>
<comment type="subcellular location">
    <subcellularLocation>
        <location evidence="1">Membrane</location>
    </subcellularLocation>
</comment>
<dbReference type="GO" id="GO:0038023">
    <property type="term" value="F:signaling receptor activity"/>
    <property type="evidence" value="ECO:0007669"/>
    <property type="project" value="TreeGrafter"/>
</dbReference>
<dbReference type="Ensembl" id="ENSHHUT00000030973.1">
    <property type="protein sequence ID" value="ENSHHUP00000029738.1"/>
    <property type="gene ID" value="ENSHHUG00000018956.1"/>
</dbReference>
<evidence type="ECO:0000256" key="4">
    <source>
        <dbReference type="ARBA" id="ARBA00022989"/>
    </source>
</evidence>
<organism evidence="8 9">
    <name type="scientific">Hucho hucho</name>
    <name type="common">huchen</name>
    <dbReference type="NCBI Taxonomy" id="62062"/>
    <lineage>
        <taxon>Eukaryota</taxon>
        <taxon>Metazoa</taxon>
        <taxon>Chordata</taxon>
        <taxon>Craniata</taxon>
        <taxon>Vertebrata</taxon>
        <taxon>Euteleostomi</taxon>
        <taxon>Actinopterygii</taxon>
        <taxon>Neopterygii</taxon>
        <taxon>Teleostei</taxon>
        <taxon>Protacanthopterygii</taxon>
        <taxon>Salmoniformes</taxon>
        <taxon>Salmonidae</taxon>
        <taxon>Salmoninae</taxon>
        <taxon>Hucho</taxon>
    </lineage>
</organism>
<evidence type="ECO:0000256" key="3">
    <source>
        <dbReference type="ARBA" id="ARBA00022729"/>
    </source>
</evidence>
<evidence type="ECO:0000313" key="9">
    <source>
        <dbReference type="Proteomes" id="UP000314982"/>
    </source>
</evidence>
<dbReference type="PANTHER" id="PTHR24365:SF522">
    <property type="entry name" value="LOW QUALITY PROTEIN: TOLL-LIKE RECEPTOR 13-RELATED"/>
    <property type="match status" value="1"/>
</dbReference>
<dbReference type="GO" id="GO:0005886">
    <property type="term" value="C:plasma membrane"/>
    <property type="evidence" value="ECO:0007669"/>
    <property type="project" value="TreeGrafter"/>
</dbReference>
<feature type="domain" description="TIR" evidence="7">
    <location>
        <begin position="146"/>
        <end position="194"/>
    </location>
</feature>
<dbReference type="AlphaFoldDB" id="A0A4W5LUX6"/>
<dbReference type="SUPFAM" id="SSF52200">
    <property type="entry name" value="Toll/Interleukin receptor TIR domain"/>
    <property type="match status" value="1"/>
</dbReference>